<dbReference type="EMBL" id="JAGTJJ010000007">
    <property type="protein sequence ID" value="MDC3982400.1"/>
    <property type="molecule type" value="Genomic_DNA"/>
</dbReference>
<proteinExistence type="predicted"/>
<comment type="caution">
    <text evidence="2">The sequence shown here is derived from an EMBL/GenBank/DDBJ whole genome shotgun (WGS) entry which is preliminary data.</text>
</comment>
<dbReference type="PROSITE" id="PS51257">
    <property type="entry name" value="PROKAR_LIPOPROTEIN"/>
    <property type="match status" value="1"/>
</dbReference>
<dbReference type="Proteomes" id="UP001151081">
    <property type="component" value="Unassembled WGS sequence"/>
</dbReference>
<evidence type="ECO:0000313" key="3">
    <source>
        <dbReference type="Proteomes" id="UP001151081"/>
    </source>
</evidence>
<protein>
    <recommendedName>
        <fullName evidence="4">Lipoprotein</fullName>
    </recommendedName>
</protein>
<dbReference type="AlphaFoldDB" id="A0A9X4ATN9"/>
<accession>A0A9X4ATN9</accession>
<evidence type="ECO:0000313" key="2">
    <source>
        <dbReference type="EMBL" id="MDC3982400.1"/>
    </source>
</evidence>
<feature type="chain" id="PRO_5040778247" description="Lipoprotein" evidence="1">
    <location>
        <begin position="16"/>
        <end position="181"/>
    </location>
</feature>
<organism evidence="2 3">
    <name type="scientific">Polyangium jinanense</name>
    <dbReference type="NCBI Taxonomy" id="2829994"/>
    <lineage>
        <taxon>Bacteria</taxon>
        <taxon>Pseudomonadati</taxon>
        <taxon>Myxococcota</taxon>
        <taxon>Polyangia</taxon>
        <taxon>Polyangiales</taxon>
        <taxon>Polyangiaceae</taxon>
        <taxon>Polyangium</taxon>
    </lineage>
</organism>
<evidence type="ECO:0008006" key="4">
    <source>
        <dbReference type="Google" id="ProtNLM"/>
    </source>
</evidence>
<name>A0A9X4ATN9_9BACT</name>
<keyword evidence="1" id="KW-0732">Signal</keyword>
<dbReference type="RefSeq" id="WP_272428003.1">
    <property type="nucleotide sequence ID" value="NZ_JAGTJJ010000007.1"/>
</dbReference>
<sequence length="181" mass="18464">MLRVACLAFPLVAFALLGGCSDPVPPTPQGAFNVQFTKTGASCPIASHRSEVGTISASTKTAVVIDGVEGAKVTCSVSGTGPFNVSAQLVLGSDGINLSIPAINVGATEMSPAAGSLAFFSDRTAGDAFSSSKCNFYFKEGTGEGVASGKLWVSFECPEIIESTNTCGISESHLILENCDT</sequence>
<feature type="signal peptide" evidence="1">
    <location>
        <begin position="1"/>
        <end position="15"/>
    </location>
</feature>
<evidence type="ECO:0000256" key="1">
    <source>
        <dbReference type="SAM" id="SignalP"/>
    </source>
</evidence>
<reference evidence="2 3" key="1">
    <citation type="submission" date="2021-04" db="EMBL/GenBank/DDBJ databases">
        <title>Genome analysis of Polyangium sp.</title>
        <authorList>
            <person name="Li Y."/>
            <person name="Wang J."/>
        </authorList>
    </citation>
    <scope>NUCLEOTIDE SEQUENCE [LARGE SCALE GENOMIC DNA]</scope>
    <source>
        <strain evidence="2 3">SDU14</strain>
    </source>
</reference>
<keyword evidence="3" id="KW-1185">Reference proteome</keyword>
<gene>
    <name evidence="2" type="ORF">KEG57_17930</name>
</gene>